<accession>A0ACC2LDE5</accession>
<comment type="caution">
    <text evidence="1">The sequence shown here is derived from an EMBL/GenBank/DDBJ whole genome shotgun (WGS) entry which is preliminary data.</text>
</comment>
<proteinExistence type="predicted"/>
<dbReference type="EMBL" id="CM056815">
    <property type="protein sequence ID" value="KAJ8631466.1"/>
    <property type="molecule type" value="Genomic_DNA"/>
</dbReference>
<keyword evidence="2" id="KW-1185">Reference proteome</keyword>
<gene>
    <name evidence="1" type="ORF">MRB53_024789</name>
</gene>
<evidence type="ECO:0000313" key="2">
    <source>
        <dbReference type="Proteomes" id="UP001234297"/>
    </source>
</evidence>
<protein>
    <submittedName>
        <fullName evidence="1">Uncharacterized protein</fullName>
    </submittedName>
</protein>
<reference evidence="1 2" key="1">
    <citation type="journal article" date="2022" name="Hortic Res">
        <title>A haplotype resolved chromosomal level avocado genome allows analysis of novel avocado genes.</title>
        <authorList>
            <person name="Nath O."/>
            <person name="Fletcher S.J."/>
            <person name="Hayward A."/>
            <person name="Shaw L.M."/>
            <person name="Masouleh A.K."/>
            <person name="Furtado A."/>
            <person name="Henry R.J."/>
            <person name="Mitter N."/>
        </authorList>
    </citation>
    <scope>NUCLEOTIDE SEQUENCE [LARGE SCALE GENOMIC DNA]</scope>
    <source>
        <strain evidence="2">cv. Hass</strain>
    </source>
</reference>
<name>A0ACC2LDE5_PERAE</name>
<organism evidence="1 2">
    <name type="scientific">Persea americana</name>
    <name type="common">Avocado</name>
    <dbReference type="NCBI Taxonomy" id="3435"/>
    <lineage>
        <taxon>Eukaryota</taxon>
        <taxon>Viridiplantae</taxon>
        <taxon>Streptophyta</taxon>
        <taxon>Embryophyta</taxon>
        <taxon>Tracheophyta</taxon>
        <taxon>Spermatophyta</taxon>
        <taxon>Magnoliopsida</taxon>
        <taxon>Magnoliidae</taxon>
        <taxon>Laurales</taxon>
        <taxon>Lauraceae</taxon>
        <taxon>Persea</taxon>
    </lineage>
</organism>
<dbReference type="Proteomes" id="UP001234297">
    <property type="component" value="Chromosome 7"/>
</dbReference>
<evidence type="ECO:0000313" key="1">
    <source>
        <dbReference type="EMBL" id="KAJ8631466.1"/>
    </source>
</evidence>
<sequence>MCVQVAEKRGGVYLAMREEATLCAGGERRWCYAWAGAVTCVWRRWEQANVRVDEGRRTYNILTMFDCCFELILRYQFQDKVFYFRLGRREDEPGAVYAVVTGGSAGNGERGVYLVAEACVLHVGRGRQRCCAGRRKKRGGGGADGLRRAFRGEDGDDGETEKGPAT</sequence>